<gene>
    <name evidence="5" type="ORF">FB559_7787</name>
</gene>
<dbReference type="Gene3D" id="1.10.260.40">
    <property type="entry name" value="lambda repressor-like DNA-binding domains"/>
    <property type="match status" value="1"/>
</dbReference>
<protein>
    <submittedName>
        <fullName evidence="5">LacI family transcriptional regulator</fullName>
    </submittedName>
</protein>
<dbReference type="InterPro" id="IPR010982">
    <property type="entry name" value="Lambda_DNA-bd_dom_sf"/>
</dbReference>
<comment type="caution">
    <text evidence="5">The sequence shown here is derived from an EMBL/GenBank/DDBJ whole genome shotgun (WGS) entry which is preliminary data.</text>
</comment>
<evidence type="ECO:0000256" key="3">
    <source>
        <dbReference type="ARBA" id="ARBA00023163"/>
    </source>
</evidence>
<dbReference type="GO" id="GO:0003700">
    <property type="term" value="F:DNA-binding transcription factor activity"/>
    <property type="evidence" value="ECO:0007669"/>
    <property type="project" value="TreeGrafter"/>
</dbReference>
<dbReference type="PROSITE" id="PS00356">
    <property type="entry name" value="HTH_LACI_1"/>
    <property type="match status" value="1"/>
</dbReference>
<dbReference type="Gene3D" id="3.40.50.2300">
    <property type="match status" value="2"/>
</dbReference>
<dbReference type="Pfam" id="PF13377">
    <property type="entry name" value="Peripla_BP_3"/>
    <property type="match status" value="1"/>
</dbReference>
<dbReference type="GO" id="GO:0000976">
    <property type="term" value="F:transcription cis-regulatory region binding"/>
    <property type="evidence" value="ECO:0007669"/>
    <property type="project" value="TreeGrafter"/>
</dbReference>
<dbReference type="Proteomes" id="UP000316096">
    <property type="component" value="Unassembled WGS sequence"/>
</dbReference>
<organism evidence="5 6">
    <name type="scientific">Actinoallomurus bryophytorum</name>
    <dbReference type="NCBI Taxonomy" id="1490222"/>
    <lineage>
        <taxon>Bacteria</taxon>
        <taxon>Bacillati</taxon>
        <taxon>Actinomycetota</taxon>
        <taxon>Actinomycetes</taxon>
        <taxon>Streptosporangiales</taxon>
        <taxon>Thermomonosporaceae</taxon>
        <taxon>Actinoallomurus</taxon>
    </lineage>
</organism>
<keyword evidence="6" id="KW-1185">Reference proteome</keyword>
<dbReference type="OrthoDB" id="252678at2"/>
<sequence>MSRLEASAVNIGEVARRAKVSRSTVSYALSGKRPVSEATRQRIQRVIDEMGYQPNASARALARGETRTLGLVFPPAGSHYTDMQLDFIGGVAEAAAARDYDVLMSMADAGEEQSFQRLVGERRVDGAILMEIRLEDARVDRMLRTSFPFVTIGRVARPDDTAWVDLDHLTLVRRCVQHLSDLGHRHLAFVNRSEALLRAGYESARRGQDGFELAIRQLGLRGVAYPCDDDAMAGERLAERVLAEHPETTGIVTVNEASLGGLYRGLTGAGRTIPRDVSVTGIAGARWAEAVTPSLTAADVPAHEMGRIAIDLLLERIGDQRTPPRHQLLMPPIVLRASTGSAPVSSGDHHAPAGS</sequence>
<dbReference type="EMBL" id="VFOZ01000002">
    <property type="protein sequence ID" value="TQL90482.1"/>
    <property type="molecule type" value="Genomic_DNA"/>
</dbReference>
<dbReference type="InterPro" id="IPR000843">
    <property type="entry name" value="HTH_LacI"/>
</dbReference>
<evidence type="ECO:0000313" key="6">
    <source>
        <dbReference type="Proteomes" id="UP000316096"/>
    </source>
</evidence>
<dbReference type="RefSeq" id="WP_141962513.1">
    <property type="nucleotide sequence ID" value="NZ_VFOZ01000002.1"/>
</dbReference>
<dbReference type="SUPFAM" id="SSF47413">
    <property type="entry name" value="lambda repressor-like DNA-binding domains"/>
    <property type="match status" value="1"/>
</dbReference>
<evidence type="ECO:0000256" key="2">
    <source>
        <dbReference type="ARBA" id="ARBA00023125"/>
    </source>
</evidence>
<keyword evidence="1" id="KW-0805">Transcription regulation</keyword>
<dbReference type="SMART" id="SM00354">
    <property type="entry name" value="HTH_LACI"/>
    <property type="match status" value="1"/>
</dbReference>
<feature type="domain" description="HTH lacI-type" evidence="4">
    <location>
        <begin position="9"/>
        <end position="63"/>
    </location>
</feature>
<name>A0A543C074_9ACTN</name>
<dbReference type="InterPro" id="IPR046335">
    <property type="entry name" value="LacI/GalR-like_sensor"/>
</dbReference>
<dbReference type="Pfam" id="PF00356">
    <property type="entry name" value="LacI"/>
    <property type="match status" value="1"/>
</dbReference>
<keyword evidence="3" id="KW-0804">Transcription</keyword>
<dbReference type="AlphaFoldDB" id="A0A543C074"/>
<accession>A0A543C074</accession>
<keyword evidence="2" id="KW-0238">DNA-binding</keyword>
<dbReference type="InterPro" id="IPR028082">
    <property type="entry name" value="Peripla_BP_I"/>
</dbReference>
<dbReference type="PANTHER" id="PTHR30146:SF153">
    <property type="entry name" value="LACTOSE OPERON REPRESSOR"/>
    <property type="match status" value="1"/>
</dbReference>
<proteinExistence type="predicted"/>
<dbReference type="PANTHER" id="PTHR30146">
    <property type="entry name" value="LACI-RELATED TRANSCRIPTIONAL REPRESSOR"/>
    <property type="match status" value="1"/>
</dbReference>
<reference evidence="5 6" key="1">
    <citation type="submission" date="2019-06" db="EMBL/GenBank/DDBJ databases">
        <title>Sequencing the genomes of 1000 actinobacteria strains.</title>
        <authorList>
            <person name="Klenk H.-P."/>
        </authorList>
    </citation>
    <scope>NUCLEOTIDE SEQUENCE [LARGE SCALE GENOMIC DNA]</scope>
    <source>
        <strain evidence="5 6">DSM 102200</strain>
    </source>
</reference>
<dbReference type="CDD" id="cd01392">
    <property type="entry name" value="HTH_LacI"/>
    <property type="match status" value="1"/>
</dbReference>
<evidence type="ECO:0000313" key="5">
    <source>
        <dbReference type="EMBL" id="TQL90482.1"/>
    </source>
</evidence>
<evidence type="ECO:0000256" key="1">
    <source>
        <dbReference type="ARBA" id="ARBA00023015"/>
    </source>
</evidence>
<evidence type="ECO:0000259" key="4">
    <source>
        <dbReference type="PROSITE" id="PS50932"/>
    </source>
</evidence>
<dbReference type="SUPFAM" id="SSF53822">
    <property type="entry name" value="Periplasmic binding protein-like I"/>
    <property type="match status" value="1"/>
</dbReference>
<dbReference type="PROSITE" id="PS50932">
    <property type="entry name" value="HTH_LACI_2"/>
    <property type="match status" value="1"/>
</dbReference>